<evidence type="ECO:0000256" key="13">
    <source>
        <dbReference type="ARBA" id="ARBA00023002"/>
    </source>
</evidence>
<evidence type="ECO:0000256" key="2">
    <source>
        <dbReference type="ARBA" id="ARBA00004651"/>
    </source>
</evidence>
<feature type="compositionally biased region" description="Basic and acidic residues" evidence="21">
    <location>
        <begin position="1"/>
        <end position="23"/>
    </location>
</feature>
<keyword evidence="17" id="KW-1015">Disulfide bond</keyword>
<evidence type="ECO:0000256" key="21">
    <source>
        <dbReference type="SAM" id="MobiDB-lite"/>
    </source>
</evidence>
<evidence type="ECO:0000256" key="1">
    <source>
        <dbReference type="ARBA" id="ARBA00002494"/>
    </source>
</evidence>
<evidence type="ECO:0000256" key="22">
    <source>
        <dbReference type="SAM" id="Phobius"/>
    </source>
</evidence>
<keyword evidence="5" id="KW-0813">Transport</keyword>
<dbReference type="InterPro" id="IPR014349">
    <property type="entry name" value="Rieske_Fe-S_prot"/>
</dbReference>
<evidence type="ECO:0000256" key="6">
    <source>
        <dbReference type="ARBA" id="ARBA00022475"/>
    </source>
</evidence>
<evidence type="ECO:0000313" key="25">
    <source>
        <dbReference type="Proteomes" id="UP000651728"/>
    </source>
</evidence>
<comment type="subcellular location">
    <subcellularLocation>
        <location evidence="2">Cell membrane</location>
        <topology evidence="2">Multi-pass membrane protein</topology>
    </subcellularLocation>
</comment>
<evidence type="ECO:0000256" key="7">
    <source>
        <dbReference type="ARBA" id="ARBA00022660"/>
    </source>
</evidence>
<feature type="transmembrane region" description="Helical" evidence="22">
    <location>
        <begin position="93"/>
        <end position="115"/>
    </location>
</feature>
<evidence type="ECO:0000256" key="3">
    <source>
        <dbReference type="ARBA" id="ARBA00010651"/>
    </source>
</evidence>
<dbReference type="Pfam" id="PF00355">
    <property type="entry name" value="Rieske"/>
    <property type="match status" value="1"/>
</dbReference>
<keyword evidence="13" id="KW-0560">Oxidoreductase</keyword>
<dbReference type="InterPro" id="IPR005805">
    <property type="entry name" value="Rieske_Fe-S_prot_C"/>
</dbReference>
<dbReference type="EMBL" id="BOOB01000001">
    <property type="protein sequence ID" value="GIH29904.1"/>
    <property type="molecule type" value="Genomic_DNA"/>
</dbReference>
<reference evidence="24 25" key="1">
    <citation type="submission" date="2021-01" db="EMBL/GenBank/DDBJ databases">
        <title>Whole genome shotgun sequence of Microbispora amethystogenes NBRC 101907.</title>
        <authorList>
            <person name="Komaki H."/>
            <person name="Tamura T."/>
        </authorList>
    </citation>
    <scope>NUCLEOTIDE SEQUENCE [LARGE SCALE GENOMIC DNA]</scope>
    <source>
        <strain evidence="24 25">NBRC 101907</strain>
    </source>
</reference>
<evidence type="ECO:0000256" key="15">
    <source>
        <dbReference type="ARBA" id="ARBA00023014"/>
    </source>
</evidence>
<comment type="caution">
    <text evidence="24">The sequence shown here is derived from an EMBL/GenBank/DDBJ whole genome shotgun (WGS) entry which is preliminary data.</text>
</comment>
<keyword evidence="16 22" id="KW-0472">Membrane</keyword>
<keyword evidence="14" id="KW-0408">Iron</keyword>
<feature type="domain" description="Rieske" evidence="23">
    <location>
        <begin position="305"/>
        <end position="374"/>
    </location>
</feature>
<evidence type="ECO:0000313" key="24">
    <source>
        <dbReference type="EMBL" id="GIH29904.1"/>
    </source>
</evidence>
<sequence>MTDNEHETGRPDGRPEGRPERRTPARVIGTPSTEAPLSGTPLSGTPMSGRPGAADEGPDFKGPVFEDPDFPAVPGVAGVVPQDERTARRAERIAALCFLLAFAALVAFLVTYVRLQTGGLSATGASHVALGGTLTLALLALASGIVIWVRQIMPKYELVQRRHPMASPEDVRAEVAATFVRGAGESGIGRHRLLRRTLLLAAAPLGLAPLVLLRDLDTTGVPAAQLHRKLRHTVWGERTRDGKPLRLVVEGTGQPIRAADFNSPGGILSVVPQGYEHDLNVLAKATVILVKFRPEELKAGTNRNWTHDGIVAYSKICTHVGCPAALYEQTTHHILCPCHQSTFDAADGARVVFGPAARPLPQLPVGVDEEGYLVARGDFAAPVGPSYWERGDAEARARENGGHL</sequence>
<evidence type="ECO:0000256" key="20">
    <source>
        <dbReference type="ARBA" id="ARBA00034078"/>
    </source>
</evidence>
<evidence type="ECO:0000256" key="18">
    <source>
        <dbReference type="ARBA" id="ARBA00029586"/>
    </source>
</evidence>
<protein>
    <recommendedName>
        <fullName evidence="4">Cytochrome bc1 complex Rieske iron-sulfur subunit</fullName>
    </recommendedName>
    <alternativeName>
        <fullName evidence="18">Cytochrome bc1 reductase complex subunit QcrA</fullName>
    </alternativeName>
    <alternativeName>
        <fullName evidence="19">Rieske iron-sulfur protein</fullName>
    </alternativeName>
</protein>
<feature type="region of interest" description="Disordered" evidence="21">
    <location>
        <begin position="1"/>
        <end position="67"/>
    </location>
</feature>
<dbReference type="RefSeq" id="WP_204283234.1">
    <property type="nucleotide sequence ID" value="NZ_BAABEJ010000001.1"/>
</dbReference>
<evidence type="ECO:0000256" key="11">
    <source>
        <dbReference type="ARBA" id="ARBA00022982"/>
    </source>
</evidence>
<gene>
    <name evidence="24" type="primary">qcrA_1</name>
    <name evidence="24" type="ORF">Mam01_00680</name>
</gene>
<dbReference type="Pfam" id="PF19297">
    <property type="entry name" value="QcrA_N"/>
    <property type="match status" value="1"/>
</dbReference>
<keyword evidence="10" id="KW-0479">Metal-binding</keyword>
<accession>A0ABQ4F513</accession>
<evidence type="ECO:0000256" key="9">
    <source>
        <dbReference type="ARBA" id="ARBA00022714"/>
    </source>
</evidence>
<dbReference type="InterPro" id="IPR045603">
    <property type="entry name" value="QcrA_N"/>
</dbReference>
<feature type="compositionally biased region" description="Polar residues" evidence="21">
    <location>
        <begin position="30"/>
        <end position="46"/>
    </location>
</feature>
<dbReference type="PRINTS" id="PR00162">
    <property type="entry name" value="RIESKE"/>
</dbReference>
<name>A0ABQ4F513_9ACTN</name>
<evidence type="ECO:0000256" key="14">
    <source>
        <dbReference type="ARBA" id="ARBA00023004"/>
    </source>
</evidence>
<evidence type="ECO:0000259" key="23">
    <source>
        <dbReference type="PROSITE" id="PS51296"/>
    </source>
</evidence>
<dbReference type="CDD" id="cd03467">
    <property type="entry name" value="Rieske"/>
    <property type="match status" value="1"/>
</dbReference>
<dbReference type="Proteomes" id="UP000651728">
    <property type="component" value="Unassembled WGS sequence"/>
</dbReference>
<evidence type="ECO:0000256" key="19">
    <source>
        <dbReference type="ARBA" id="ARBA00032409"/>
    </source>
</evidence>
<comment type="cofactor">
    <cofactor evidence="20">
        <name>[2Fe-2S] cluster</name>
        <dbReference type="ChEBI" id="CHEBI:190135"/>
    </cofactor>
</comment>
<evidence type="ECO:0000256" key="10">
    <source>
        <dbReference type="ARBA" id="ARBA00022723"/>
    </source>
</evidence>
<keyword evidence="15" id="KW-0411">Iron-sulfur</keyword>
<evidence type="ECO:0000256" key="16">
    <source>
        <dbReference type="ARBA" id="ARBA00023136"/>
    </source>
</evidence>
<proteinExistence type="inferred from homology"/>
<comment type="similarity">
    <text evidence="3">Belongs to the Rieske iron-sulfur protein family.</text>
</comment>
<dbReference type="PANTHER" id="PTHR10134">
    <property type="entry name" value="CYTOCHROME B-C1 COMPLEX SUBUNIT RIESKE, MITOCHONDRIAL"/>
    <property type="match status" value="1"/>
</dbReference>
<dbReference type="SUPFAM" id="SSF50022">
    <property type="entry name" value="ISP domain"/>
    <property type="match status" value="1"/>
</dbReference>
<keyword evidence="9" id="KW-0001">2Fe-2S</keyword>
<feature type="transmembrane region" description="Helical" evidence="22">
    <location>
        <begin position="127"/>
        <end position="149"/>
    </location>
</feature>
<comment type="function">
    <text evidence="1">Iron-sulfur subunit of the cytochrome bc1 complex, an essential component of the respiratory electron transport chain required for ATP synthesis. The bc1 complex catalyzes the oxidation of menaquinol and the reduction of cytochrome c in the respiratory chain. The bc1 complex operates through a Q-cycle mechanism that couples electron transfer to generation of the proton gradient that drives ATP synthesis.</text>
</comment>
<dbReference type="PROSITE" id="PS51296">
    <property type="entry name" value="RIESKE"/>
    <property type="match status" value="1"/>
</dbReference>
<organism evidence="24 25">
    <name type="scientific">Microbispora amethystogenes</name>
    <dbReference type="NCBI Taxonomy" id="1427754"/>
    <lineage>
        <taxon>Bacteria</taxon>
        <taxon>Bacillati</taxon>
        <taxon>Actinomycetota</taxon>
        <taxon>Actinomycetes</taxon>
        <taxon>Streptosporangiales</taxon>
        <taxon>Streptosporangiaceae</taxon>
        <taxon>Microbispora</taxon>
    </lineage>
</organism>
<evidence type="ECO:0000256" key="4">
    <source>
        <dbReference type="ARBA" id="ARBA00015816"/>
    </source>
</evidence>
<evidence type="ECO:0000256" key="5">
    <source>
        <dbReference type="ARBA" id="ARBA00022448"/>
    </source>
</evidence>
<dbReference type="InterPro" id="IPR036922">
    <property type="entry name" value="Rieske_2Fe-2S_sf"/>
</dbReference>
<dbReference type="InterPro" id="IPR017941">
    <property type="entry name" value="Rieske_2Fe-2S"/>
</dbReference>
<dbReference type="Gene3D" id="2.102.10.10">
    <property type="entry name" value="Rieske [2Fe-2S] iron-sulphur domain"/>
    <property type="match status" value="1"/>
</dbReference>
<keyword evidence="6" id="KW-1003">Cell membrane</keyword>
<keyword evidence="8 22" id="KW-0812">Transmembrane</keyword>
<keyword evidence="12 22" id="KW-1133">Transmembrane helix</keyword>
<evidence type="ECO:0000256" key="17">
    <source>
        <dbReference type="ARBA" id="ARBA00023157"/>
    </source>
</evidence>
<keyword evidence="11" id="KW-0249">Electron transport</keyword>
<evidence type="ECO:0000256" key="8">
    <source>
        <dbReference type="ARBA" id="ARBA00022692"/>
    </source>
</evidence>
<keyword evidence="25" id="KW-1185">Reference proteome</keyword>
<evidence type="ECO:0000256" key="12">
    <source>
        <dbReference type="ARBA" id="ARBA00022989"/>
    </source>
</evidence>
<keyword evidence="7" id="KW-0679">Respiratory chain</keyword>